<comment type="caution">
    <text evidence="2">The sequence shown here is derived from an EMBL/GenBank/DDBJ whole genome shotgun (WGS) entry which is preliminary data.</text>
</comment>
<keyword evidence="1" id="KW-0472">Membrane</keyword>
<evidence type="ECO:0000256" key="1">
    <source>
        <dbReference type="SAM" id="Phobius"/>
    </source>
</evidence>
<accession>A0A9D5KDM9</accession>
<reference evidence="2" key="1">
    <citation type="submission" date="2019-11" db="EMBL/GenBank/DDBJ databases">
        <title>Microbial mats filling the niche in hypersaline microbial mats.</title>
        <authorList>
            <person name="Wong H.L."/>
            <person name="Macleod F.I."/>
            <person name="White R.A. III"/>
            <person name="Burns B.P."/>
        </authorList>
    </citation>
    <scope>NUCLEOTIDE SEQUENCE</scope>
    <source>
        <strain evidence="2">Bin_327</strain>
    </source>
</reference>
<name>A0A9D5KDM9_UNCW3</name>
<dbReference type="AlphaFoldDB" id="A0A9D5KDM9"/>
<keyword evidence="1" id="KW-1133">Transmembrane helix</keyword>
<dbReference type="EMBL" id="WJKJ01000342">
    <property type="protein sequence ID" value="MBD3365601.1"/>
    <property type="molecule type" value="Genomic_DNA"/>
</dbReference>
<dbReference type="Proteomes" id="UP000630660">
    <property type="component" value="Unassembled WGS sequence"/>
</dbReference>
<gene>
    <name evidence="2" type="ORF">GF359_10350</name>
</gene>
<proteinExistence type="predicted"/>
<feature type="non-terminal residue" evidence="2">
    <location>
        <position position="90"/>
    </location>
</feature>
<feature type="transmembrane region" description="Helical" evidence="1">
    <location>
        <begin position="7"/>
        <end position="26"/>
    </location>
</feature>
<feature type="transmembrane region" description="Helical" evidence="1">
    <location>
        <begin position="38"/>
        <end position="58"/>
    </location>
</feature>
<evidence type="ECO:0000313" key="2">
    <source>
        <dbReference type="EMBL" id="MBD3365601.1"/>
    </source>
</evidence>
<organism evidence="2 3">
    <name type="scientific">candidate division WOR-3 bacterium</name>
    <dbReference type="NCBI Taxonomy" id="2052148"/>
    <lineage>
        <taxon>Bacteria</taxon>
        <taxon>Bacteria division WOR-3</taxon>
    </lineage>
</organism>
<sequence>MMWGEELTIDLFGITLLGSVIVAAVVAKLKCWLGTKGWLNTLMALLVGTALGAVTYLLELLFVKMGMLQQGIPVMVALLQGLFSGGIAAG</sequence>
<protein>
    <submittedName>
        <fullName evidence="2">Uncharacterized protein</fullName>
    </submittedName>
</protein>
<evidence type="ECO:0000313" key="3">
    <source>
        <dbReference type="Proteomes" id="UP000630660"/>
    </source>
</evidence>
<keyword evidence="1" id="KW-0812">Transmembrane</keyword>